<evidence type="ECO:0000313" key="3">
    <source>
        <dbReference type="EMBL" id="CAF1533019.1"/>
    </source>
</evidence>
<evidence type="ECO:0000313" key="4">
    <source>
        <dbReference type="Proteomes" id="UP000663828"/>
    </source>
</evidence>
<evidence type="ECO:0000313" key="2">
    <source>
        <dbReference type="EMBL" id="CAF1477754.1"/>
    </source>
</evidence>
<comment type="caution">
    <text evidence="2">The sequence shown here is derived from an EMBL/GenBank/DDBJ whole genome shotgun (WGS) entry which is preliminary data.</text>
</comment>
<keyword evidence="4" id="KW-1185">Reference proteome</keyword>
<dbReference type="EMBL" id="CAJNOR010004133">
    <property type="protein sequence ID" value="CAF1477754.1"/>
    <property type="molecule type" value="Genomic_DNA"/>
</dbReference>
<organism evidence="2 4">
    <name type="scientific">Adineta ricciae</name>
    <name type="common">Rotifer</name>
    <dbReference type="NCBI Taxonomy" id="249248"/>
    <lineage>
        <taxon>Eukaryota</taxon>
        <taxon>Metazoa</taxon>
        <taxon>Spiralia</taxon>
        <taxon>Gnathifera</taxon>
        <taxon>Rotifera</taxon>
        <taxon>Eurotatoria</taxon>
        <taxon>Bdelloidea</taxon>
        <taxon>Adinetida</taxon>
        <taxon>Adinetidae</taxon>
        <taxon>Adineta</taxon>
    </lineage>
</organism>
<reference evidence="2" key="1">
    <citation type="submission" date="2021-02" db="EMBL/GenBank/DDBJ databases">
        <authorList>
            <person name="Nowell W R."/>
        </authorList>
    </citation>
    <scope>NUCLEOTIDE SEQUENCE</scope>
</reference>
<evidence type="ECO:0000256" key="1">
    <source>
        <dbReference type="SAM" id="MobiDB-lite"/>
    </source>
</evidence>
<protein>
    <submittedName>
        <fullName evidence="2">Uncharacterized protein</fullName>
    </submittedName>
</protein>
<dbReference type="EMBL" id="CAJNOJ010000910">
    <property type="protein sequence ID" value="CAF1533019.1"/>
    <property type="molecule type" value="Genomic_DNA"/>
</dbReference>
<gene>
    <name evidence="3" type="ORF">EDS130_LOCUS44727</name>
    <name evidence="2" type="ORF">XAT740_LOCUS38353</name>
</gene>
<sequence length="115" mass="13296">MISFDEVNRLAFERLSRSRQKTSNTQSFQWSNISQALHNDDDDNDDKNEHDARINLNSRFSDNSDNDYTDSLAGFDDSVPGFISNVTNSAIRGVRIKLYSLVRLKILLDNYLRMM</sequence>
<name>A0A815RIB6_ADIRI</name>
<dbReference type="Proteomes" id="UP000663828">
    <property type="component" value="Unassembled WGS sequence"/>
</dbReference>
<accession>A0A815RIB6</accession>
<dbReference type="Proteomes" id="UP000663852">
    <property type="component" value="Unassembled WGS sequence"/>
</dbReference>
<dbReference type="AlphaFoldDB" id="A0A815RIB6"/>
<feature type="region of interest" description="Disordered" evidence="1">
    <location>
        <begin position="32"/>
        <end position="65"/>
    </location>
</feature>
<proteinExistence type="predicted"/>